<organism evidence="2 3">
    <name type="scientific">Ammoniphilus resinae</name>
    <dbReference type="NCBI Taxonomy" id="861532"/>
    <lineage>
        <taxon>Bacteria</taxon>
        <taxon>Bacillati</taxon>
        <taxon>Bacillota</taxon>
        <taxon>Bacilli</taxon>
        <taxon>Bacillales</taxon>
        <taxon>Paenibacillaceae</taxon>
        <taxon>Aneurinibacillus group</taxon>
        <taxon>Ammoniphilus</taxon>
    </lineage>
</organism>
<dbReference type="PANTHER" id="PTHR33930">
    <property type="entry name" value="ALKYL HYDROPEROXIDE REDUCTASE AHPD"/>
    <property type="match status" value="1"/>
</dbReference>
<proteinExistence type="predicted"/>
<dbReference type="RefSeq" id="WP_209812328.1">
    <property type="nucleotide sequence ID" value="NZ_JAGGKT010000019.1"/>
</dbReference>
<sequence length="113" mass="12841">MEYNIEDDYKLGIQYLQKNIPDVVDAYHELTGLCFEEGQISKKHKELMALGISLSHRDENCVRYHVTEALHKGASEQEIWETVNVAIAMSGGMIVSQSAHWVKDTINGHQVKQ</sequence>
<dbReference type="InterPro" id="IPR029032">
    <property type="entry name" value="AhpD-like"/>
</dbReference>
<reference evidence="2 3" key="1">
    <citation type="submission" date="2021-03" db="EMBL/GenBank/DDBJ databases">
        <title>Genomic Encyclopedia of Type Strains, Phase IV (KMG-IV): sequencing the most valuable type-strain genomes for metagenomic binning, comparative biology and taxonomic classification.</title>
        <authorList>
            <person name="Goeker M."/>
        </authorList>
    </citation>
    <scope>NUCLEOTIDE SEQUENCE [LARGE SCALE GENOMIC DNA]</scope>
    <source>
        <strain evidence="2 3">DSM 24738</strain>
    </source>
</reference>
<gene>
    <name evidence="2" type="ORF">J2Z37_004347</name>
</gene>
<evidence type="ECO:0000259" key="1">
    <source>
        <dbReference type="Pfam" id="PF02627"/>
    </source>
</evidence>
<dbReference type="Gene3D" id="1.20.1290.10">
    <property type="entry name" value="AhpD-like"/>
    <property type="match status" value="1"/>
</dbReference>
<dbReference type="EMBL" id="JAGGKT010000019">
    <property type="protein sequence ID" value="MBP1934327.1"/>
    <property type="molecule type" value="Genomic_DNA"/>
</dbReference>
<feature type="domain" description="Carboxymuconolactone decarboxylase-like" evidence="1">
    <location>
        <begin position="21"/>
        <end position="104"/>
    </location>
</feature>
<accession>A0ABS4GWC2</accession>
<dbReference type="SUPFAM" id="SSF69118">
    <property type="entry name" value="AhpD-like"/>
    <property type="match status" value="1"/>
</dbReference>
<name>A0ABS4GWC2_9BACL</name>
<dbReference type="PANTHER" id="PTHR33930:SF2">
    <property type="entry name" value="BLR3452 PROTEIN"/>
    <property type="match status" value="1"/>
</dbReference>
<protein>
    <submittedName>
        <fullName evidence="2">AhpD family alkylhydroperoxidase</fullName>
    </submittedName>
</protein>
<dbReference type="InterPro" id="IPR003779">
    <property type="entry name" value="CMD-like"/>
</dbReference>
<dbReference type="Proteomes" id="UP001519343">
    <property type="component" value="Unassembled WGS sequence"/>
</dbReference>
<evidence type="ECO:0000313" key="2">
    <source>
        <dbReference type="EMBL" id="MBP1934327.1"/>
    </source>
</evidence>
<evidence type="ECO:0000313" key="3">
    <source>
        <dbReference type="Proteomes" id="UP001519343"/>
    </source>
</evidence>
<dbReference type="Pfam" id="PF02627">
    <property type="entry name" value="CMD"/>
    <property type="match status" value="1"/>
</dbReference>
<comment type="caution">
    <text evidence="2">The sequence shown here is derived from an EMBL/GenBank/DDBJ whole genome shotgun (WGS) entry which is preliminary data.</text>
</comment>
<keyword evidence="3" id="KW-1185">Reference proteome</keyword>